<dbReference type="GO" id="GO:0004160">
    <property type="term" value="F:dihydroxy-acid dehydratase activity"/>
    <property type="evidence" value="ECO:0007669"/>
    <property type="project" value="UniProtKB-UniRule"/>
</dbReference>
<dbReference type="NCBIfam" id="NF002068">
    <property type="entry name" value="PRK00911.1"/>
    <property type="match status" value="1"/>
</dbReference>
<evidence type="ECO:0000256" key="15">
    <source>
        <dbReference type="HAMAP-Rule" id="MF_00012"/>
    </source>
</evidence>
<dbReference type="PANTHER" id="PTHR43661:SF3">
    <property type="entry name" value="D-XYLONATE DEHYDRATASE YAGF-RELATED"/>
    <property type="match status" value="1"/>
</dbReference>
<evidence type="ECO:0000256" key="13">
    <source>
        <dbReference type="ARBA" id="ARBA00029437"/>
    </source>
</evidence>
<dbReference type="EC" id="4.2.1.9" evidence="14 15"/>
<evidence type="ECO:0000256" key="14">
    <source>
        <dbReference type="ARBA" id="ARBA00029490"/>
    </source>
</evidence>
<feature type="domain" description="Dihydroxy-acid/6-phosphogluconate dehydratase N-terminal" evidence="16">
    <location>
        <begin position="36"/>
        <end position="355"/>
    </location>
</feature>
<comment type="cofactor">
    <cofactor evidence="1 15">
        <name>Mg(2+)</name>
        <dbReference type="ChEBI" id="CHEBI:18420"/>
    </cofactor>
</comment>
<comment type="similarity">
    <text evidence="2 15">Belongs to the IlvD/Edd family.</text>
</comment>
<comment type="catalytic activity">
    <reaction evidence="11">
        <text>(2R)-2,3-dihydroxy-3-methylbutanoate = 3-methyl-2-oxobutanoate + H2O</text>
        <dbReference type="Rhea" id="RHEA:24809"/>
        <dbReference type="ChEBI" id="CHEBI:11851"/>
        <dbReference type="ChEBI" id="CHEBI:15377"/>
        <dbReference type="ChEBI" id="CHEBI:49072"/>
        <dbReference type="EC" id="4.2.1.9"/>
    </reaction>
    <physiologicalReaction direction="left-to-right" evidence="11">
        <dbReference type="Rhea" id="RHEA:24810"/>
    </physiologicalReaction>
</comment>
<dbReference type="NCBIfam" id="TIGR00110">
    <property type="entry name" value="ilvD"/>
    <property type="match status" value="1"/>
</dbReference>
<evidence type="ECO:0000313" key="18">
    <source>
        <dbReference type="EMBL" id="SFJ63280.1"/>
    </source>
</evidence>
<feature type="modified residue" description="N6-carboxylysine" evidence="15">
    <location>
        <position position="126"/>
    </location>
</feature>
<dbReference type="Proteomes" id="UP000199545">
    <property type="component" value="Unassembled WGS sequence"/>
</dbReference>
<dbReference type="GO" id="GO:0009097">
    <property type="term" value="P:isoleucine biosynthetic process"/>
    <property type="evidence" value="ECO:0007669"/>
    <property type="project" value="UniProtKB-UniRule"/>
</dbReference>
<comment type="pathway">
    <text evidence="13 15">Amino-acid biosynthesis; L-isoleucine biosynthesis; L-isoleucine from 2-oxobutanoate: step 3/4.</text>
</comment>
<evidence type="ECO:0000256" key="10">
    <source>
        <dbReference type="ARBA" id="ARBA00023304"/>
    </source>
</evidence>
<dbReference type="PROSITE" id="PS00886">
    <property type="entry name" value="ILVD_EDD_1"/>
    <property type="match status" value="1"/>
</dbReference>
<dbReference type="UniPathway" id="UPA00047">
    <property type="reaction ID" value="UER00057"/>
</dbReference>
<keyword evidence="19" id="KW-1185">Reference proteome</keyword>
<organism evidence="18 19">
    <name type="scientific">Thermoflavimicrobium dichotomicum</name>
    <dbReference type="NCBI Taxonomy" id="46223"/>
    <lineage>
        <taxon>Bacteria</taxon>
        <taxon>Bacillati</taxon>
        <taxon>Bacillota</taxon>
        <taxon>Bacilli</taxon>
        <taxon>Bacillales</taxon>
        <taxon>Thermoactinomycetaceae</taxon>
        <taxon>Thermoflavimicrobium</taxon>
    </lineage>
</organism>
<evidence type="ECO:0000256" key="5">
    <source>
        <dbReference type="ARBA" id="ARBA00022723"/>
    </source>
</evidence>
<evidence type="ECO:0000256" key="2">
    <source>
        <dbReference type="ARBA" id="ARBA00006486"/>
    </source>
</evidence>
<keyword evidence="10 15" id="KW-0100">Branched-chain amino acid biosynthesis</keyword>
<evidence type="ECO:0000256" key="3">
    <source>
        <dbReference type="ARBA" id="ARBA00022605"/>
    </source>
</evidence>
<dbReference type="InterPro" id="IPR056740">
    <property type="entry name" value="ILV_EDD_C"/>
</dbReference>
<feature type="binding site" description="via carbamate group" evidence="15">
    <location>
        <position position="126"/>
    </location>
    <ligand>
        <name>Mg(2+)</name>
        <dbReference type="ChEBI" id="CHEBI:18420"/>
    </ligand>
</feature>
<dbReference type="GO" id="GO:0009099">
    <property type="term" value="P:L-valine biosynthetic process"/>
    <property type="evidence" value="ECO:0007669"/>
    <property type="project" value="UniProtKB-UniRule"/>
</dbReference>
<evidence type="ECO:0000256" key="1">
    <source>
        <dbReference type="ARBA" id="ARBA00001946"/>
    </source>
</evidence>
<evidence type="ECO:0000256" key="9">
    <source>
        <dbReference type="ARBA" id="ARBA00023239"/>
    </source>
</evidence>
<evidence type="ECO:0000256" key="7">
    <source>
        <dbReference type="ARBA" id="ARBA00023004"/>
    </source>
</evidence>
<dbReference type="SUPFAM" id="SSF52016">
    <property type="entry name" value="LeuD/IlvD-like"/>
    <property type="match status" value="1"/>
</dbReference>
<dbReference type="SUPFAM" id="SSF143975">
    <property type="entry name" value="IlvD/EDD N-terminal domain-like"/>
    <property type="match status" value="1"/>
</dbReference>
<dbReference type="STRING" id="46223.SAMN05421852_11496"/>
<evidence type="ECO:0000256" key="6">
    <source>
        <dbReference type="ARBA" id="ARBA00022842"/>
    </source>
</evidence>
<dbReference type="GO" id="GO:0000287">
    <property type="term" value="F:magnesium ion binding"/>
    <property type="evidence" value="ECO:0007669"/>
    <property type="project" value="UniProtKB-UniRule"/>
</dbReference>
<keyword evidence="6 15" id="KW-0460">Magnesium</keyword>
<dbReference type="PROSITE" id="PS00887">
    <property type="entry name" value="ILVD_EDD_2"/>
    <property type="match status" value="1"/>
</dbReference>
<feature type="binding site" evidence="15">
    <location>
        <position position="449"/>
    </location>
    <ligand>
        <name>Mg(2+)</name>
        <dbReference type="ChEBI" id="CHEBI:18420"/>
    </ligand>
</feature>
<evidence type="ECO:0000313" key="19">
    <source>
        <dbReference type="Proteomes" id="UP000199545"/>
    </source>
</evidence>
<dbReference type="EMBL" id="FORR01000014">
    <property type="protein sequence ID" value="SFJ63280.1"/>
    <property type="molecule type" value="Genomic_DNA"/>
</dbReference>
<protein>
    <recommendedName>
        <fullName evidence="14 15">Dihydroxy-acid dehydratase</fullName>
        <shortName evidence="15">DAD</shortName>
        <ecNumber evidence="14 15">4.2.1.9</ecNumber>
    </recommendedName>
</protein>
<name>A0A1I3SXX5_9BACL</name>
<proteinExistence type="inferred from homology"/>
<feature type="binding site" evidence="15">
    <location>
        <position position="125"/>
    </location>
    <ligand>
        <name>Mg(2+)</name>
        <dbReference type="ChEBI" id="CHEBI:18420"/>
    </ligand>
</feature>
<evidence type="ECO:0000256" key="12">
    <source>
        <dbReference type="ARBA" id="ARBA00029436"/>
    </source>
</evidence>
<dbReference type="OrthoDB" id="9807077at2"/>
<keyword evidence="4 15" id="KW-0001">2Fe-2S</keyword>
<gene>
    <name evidence="15" type="primary">ilvD</name>
    <name evidence="18" type="ORF">SAMN05421852_11496</name>
</gene>
<evidence type="ECO:0000259" key="16">
    <source>
        <dbReference type="Pfam" id="PF00920"/>
    </source>
</evidence>
<dbReference type="InterPro" id="IPR020558">
    <property type="entry name" value="DiOHA_6PGluconate_deHydtase_CS"/>
</dbReference>
<dbReference type="InterPro" id="IPR037237">
    <property type="entry name" value="IlvD/EDD_N"/>
</dbReference>
<feature type="domain" description="Dihydroxy-acid/6-phosphogluconate dehydratase C-terminal" evidence="17">
    <location>
        <begin position="365"/>
        <end position="555"/>
    </location>
</feature>
<reference evidence="18 19" key="1">
    <citation type="submission" date="2016-10" db="EMBL/GenBank/DDBJ databases">
        <authorList>
            <person name="de Groot N.N."/>
        </authorList>
    </citation>
    <scope>NUCLEOTIDE SEQUENCE [LARGE SCALE GENOMIC DNA]</scope>
    <source>
        <strain evidence="18 19">DSM 44778</strain>
    </source>
</reference>
<dbReference type="Pfam" id="PF24877">
    <property type="entry name" value="ILV_EDD_C"/>
    <property type="match status" value="1"/>
</dbReference>
<dbReference type="InterPro" id="IPR000581">
    <property type="entry name" value="ILV_EDD_N"/>
</dbReference>
<keyword evidence="9 15" id="KW-0456">Lyase</keyword>
<dbReference type="Pfam" id="PF00920">
    <property type="entry name" value="ILVD_EDD_N"/>
    <property type="match status" value="1"/>
</dbReference>
<dbReference type="RefSeq" id="WP_093230963.1">
    <property type="nucleotide sequence ID" value="NZ_FORR01000014.1"/>
</dbReference>
<feature type="active site" description="Proton acceptor" evidence="15">
    <location>
        <position position="475"/>
    </location>
</feature>
<evidence type="ECO:0000256" key="4">
    <source>
        <dbReference type="ARBA" id="ARBA00022714"/>
    </source>
</evidence>
<keyword evidence="5 15" id="KW-0479">Metal-binding</keyword>
<comment type="catalytic activity">
    <reaction evidence="15">
        <text>(2R,3R)-2,3-dihydroxy-3-methylpentanoate = (S)-3-methyl-2-oxopentanoate + H2O</text>
        <dbReference type="Rhea" id="RHEA:27694"/>
        <dbReference type="ChEBI" id="CHEBI:15377"/>
        <dbReference type="ChEBI" id="CHEBI:35146"/>
        <dbReference type="ChEBI" id="CHEBI:49258"/>
        <dbReference type="EC" id="4.2.1.9"/>
    </reaction>
</comment>
<comment type="caution">
    <text evidence="15">Lacks conserved residue(s) required for the propagation of feature annotation.</text>
</comment>
<dbReference type="HAMAP" id="MF_00012">
    <property type="entry name" value="IlvD"/>
    <property type="match status" value="1"/>
</dbReference>
<evidence type="ECO:0000256" key="8">
    <source>
        <dbReference type="ARBA" id="ARBA00023014"/>
    </source>
</evidence>
<dbReference type="PANTHER" id="PTHR43661">
    <property type="entry name" value="D-XYLONATE DEHYDRATASE"/>
    <property type="match status" value="1"/>
</dbReference>
<dbReference type="InterPro" id="IPR004404">
    <property type="entry name" value="DihydroxyA_deHydtase"/>
</dbReference>
<dbReference type="AlphaFoldDB" id="A0A1I3SXX5"/>
<dbReference type="InterPro" id="IPR042096">
    <property type="entry name" value="Dihydro-acid_dehy_C"/>
</dbReference>
<keyword evidence="8 15" id="KW-0411">Iron-sulfur</keyword>
<sequence length="560" mass="59836">MKKMRSDIIKRGFDRAPHRSLLRATGVIQDESDWDKPFIAIANSYIDIIPGHVHLQEFGKLVKEAVREAGGVPFEFNTIGVDDGIAMGHIGMRYSLPSRELIADSIETVVSAHAFDGLICIPNCDKITPGMIMAALRVNIPTIIVTGGPMKAGKTQDGRSISLASVFEGVGAYQAGKITEKNLEELEKYGCPTCGSCSGMFTANSMNCLAEAIGLALPGNGTILAVSEERRELVKRAAKQIIKLIEMDLKPRDIVTEKAIDNAFALDMAMGGSSNTVLHTLAIANEAGLDYSLDRINQVAERVPHLAKISPASEYHIEDVHEAGGVSAILHELSKKEGALHLDTMTVTGKTLGENIAGCETKNKEVIRPLENPYSEKGGLTMLFGNLAPDGAVIKSGAVQGGIKRHEGPAIVFDSQEEALEGIANGKVKEGHVVIIRYEGPKGGPGMPEMLAPTSQIVGMGLGTKVALVTDGRFSGATRGISVGHVSPEAAEGGPIAFVQDGDIVVIDIEERKLEVKISPEEMERRRAEWPGFEPKVKTGYLARYSKLVTSASTGGILKI</sequence>
<comment type="function">
    <text evidence="15">Functions in the biosynthesis of branched-chain amino acids. Catalyzes the dehydration of (2R,3R)-2,3-dihydroxy-3-methylpentanoate (2,3-dihydroxy-3-methylvalerate) into 2-oxo-3-methylpentanoate (2-oxo-3-methylvalerate) and of (2R)-2,3-dihydroxy-3-methylbutanoate (2,3-dihydroxyisovalerate) into 2-oxo-3-methylbutanoate (2-oxoisovalerate), the penultimate precursor to L-isoleucine and L-valine, respectively.</text>
</comment>
<dbReference type="FunFam" id="3.50.30.80:FF:000001">
    <property type="entry name" value="Dihydroxy-acid dehydratase"/>
    <property type="match status" value="1"/>
</dbReference>
<feature type="binding site" evidence="15">
    <location>
        <position position="83"/>
    </location>
    <ligand>
        <name>Mg(2+)</name>
        <dbReference type="ChEBI" id="CHEBI:18420"/>
    </ligand>
</feature>
<dbReference type="GO" id="GO:0005829">
    <property type="term" value="C:cytosol"/>
    <property type="evidence" value="ECO:0007669"/>
    <property type="project" value="TreeGrafter"/>
</dbReference>
<dbReference type="UniPathway" id="UPA00049">
    <property type="reaction ID" value="UER00061"/>
</dbReference>
<keyword evidence="3 15" id="KW-0028">Amino-acid biosynthesis</keyword>
<keyword evidence="7 15" id="KW-0408">Iron</keyword>
<evidence type="ECO:0000259" key="17">
    <source>
        <dbReference type="Pfam" id="PF24877"/>
    </source>
</evidence>
<comment type="cofactor">
    <cofactor evidence="15">
        <name>[2Fe-2S] cluster</name>
        <dbReference type="ChEBI" id="CHEBI:190135"/>
    </cofactor>
    <text evidence="15">Binds 1 [2Fe-2S] cluster per subunit. This cluster acts as a Lewis acid cofactor.</text>
</comment>
<dbReference type="Gene3D" id="3.50.30.80">
    <property type="entry name" value="IlvD/EDD C-terminal domain-like"/>
    <property type="match status" value="1"/>
</dbReference>
<comment type="subunit">
    <text evidence="15">Homodimer.</text>
</comment>
<comment type="pathway">
    <text evidence="12 15">Amino-acid biosynthesis; L-valine biosynthesis; L-valine from pyruvate: step 3/4.</text>
</comment>
<accession>A0A1I3SXX5</accession>
<evidence type="ECO:0000256" key="11">
    <source>
        <dbReference type="ARBA" id="ARBA00029304"/>
    </source>
</evidence>
<dbReference type="GO" id="GO:0051537">
    <property type="term" value="F:2 iron, 2 sulfur cluster binding"/>
    <property type="evidence" value="ECO:0007669"/>
    <property type="project" value="UniProtKB-UniRule"/>
</dbReference>